<dbReference type="EMBL" id="JAPESX010002570">
    <property type="protein sequence ID" value="KAJ8107292.1"/>
    <property type="molecule type" value="Genomic_DNA"/>
</dbReference>
<organism evidence="1 2">
    <name type="scientific">Nemania bipapillata</name>
    <dbReference type="NCBI Taxonomy" id="110536"/>
    <lineage>
        <taxon>Eukaryota</taxon>
        <taxon>Fungi</taxon>
        <taxon>Dikarya</taxon>
        <taxon>Ascomycota</taxon>
        <taxon>Pezizomycotina</taxon>
        <taxon>Sordariomycetes</taxon>
        <taxon>Xylariomycetidae</taxon>
        <taxon>Xylariales</taxon>
        <taxon>Xylariaceae</taxon>
        <taxon>Nemania</taxon>
    </lineage>
</organism>
<evidence type="ECO:0000313" key="2">
    <source>
        <dbReference type="Proteomes" id="UP001153334"/>
    </source>
</evidence>
<proteinExistence type="predicted"/>
<accession>A0ACC2HW50</accession>
<dbReference type="Proteomes" id="UP001153334">
    <property type="component" value="Unassembled WGS sequence"/>
</dbReference>
<name>A0ACC2HW50_9PEZI</name>
<sequence>MAVLEIALPKLKKDAAKIAEAEETILPSFRVKLQEAGVLNGLRGFFVTENGQDIRQDFREVLLLEWPHIQKFKDFIVSPAYLGFAGQVKDIAYGPPELKLFDVSDDISSIFGSETTLEYLVVKPKDTSEASVKSLLQKLQSNLPQFGAAKAAAASSLNLETQEIAVVGLYTSDAEFETAKVSASRQKLLADIANAADVTSLVAHVAKEIPVV</sequence>
<comment type="caution">
    <text evidence="1">The sequence shown here is derived from an EMBL/GenBank/DDBJ whole genome shotgun (WGS) entry which is preliminary data.</text>
</comment>
<keyword evidence="2" id="KW-1185">Reference proteome</keyword>
<evidence type="ECO:0000313" key="1">
    <source>
        <dbReference type="EMBL" id="KAJ8107292.1"/>
    </source>
</evidence>
<reference evidence="1" key="1">
    <citation type="submission" date="2022-11" db="EMBL/GenBank/DDBJ databases">
        <title>Genome Sequence of Nemania bipapillata.</title>
        <authorList>
            <person name="Buettner E."/>
        </authorList>
    </citation>
    <scope>NUCLEOTIDE SEQUENCE</scope>
    <source>
        <strain evidence="1">CP14</strain>
    </source>
</reference>
<gene>
    <name evidence="1" type="ORF">ONZ43_g6779</name>
</gene>
<protein>
    <submittedName>
        <fullName evidence="1">Uncharacterized protein</fullName>
    </submittedName>
</protein>